<reference evidence="1 2" key="1">
    <citation type="submission" date="2012-10" db="EMBL/GenBank/DDBJ databases">
        <authorList>
            <person name="Harkins D.M."/>
            <person name="Durkin A.S."/>
            <person name="Brinkac L.M."/>
            <person name="Selengut J.D."/>
            <person name="Sanka R."/>
            <person name="DePew J."/>
            <person name="Purushe J."/>
            <person name="Peacock S.J."/>
            <person name="Thaipadungpanit J."/>
            <person name="Wuthiekanun V.W."/>
            <person name="Day N.P."/>
            <person name="Vinetz J.M."/>
            <person name="Sutton G.G."/>
            <person name="Nelson W.C."/>
            <person name="Fouts D.E."/>
        </authorList>
    </citation>
    <scope>NUCLEOTIDE SEQUENCE [LARGE SCALE GENOMIC DNA]</scope>
    <source>
        <strain evidence="1 2">H1</strain>
    </source>
</reference>
<accession>A0A0E2B1U6</accession>
<organism evidence="1 2">
    <name type="scientific">Leptospira kirschneri str. H1</name>
    <dbReference type="NCBI Taxonomy" id="1049966"/>
    <lineage>
        <taxon>Bacteria</taxon>
        <taxon>Pseudomonadati</taxon>
        <taxon>Spirochaetota</taxon>
        <taxon>Spirochaetia</taxon>
        <taxon>Leptospirales</taxon>
        <taxon>Leptospiraceae</taxon>
        <taxon>Leptospira</taxon>
    </lineage>
</organism>
<dbReference type="EMBL" id="AHMY02000048">
    <property type="protein sequence ID" value="EKO15228.1"/>
    <property type="molecule type" value="Genomic_DNA"/>
</dbReference>
<protein>
    <submittedName>
        <fullName evidence="1">Uncharacterized protein</fullName>
    </submittedName>
</protein>
<sequence>MLNLSRLYQTQRLVSTGARQIALKNSANALLRVAFSGSKICGLIMVLCELHSITNYN</sequence>
<dbReference type="AlphaFoldDB" id="A0A0E2B1U6"/>
<gene>
    <name evidence="1" type="ORF">LEP1GSC081_1034</name>
</gene>
<dbReference type="Proteomes" id="UP000006253">
    <property type="component" value="Unassembled WGS sequence"/>
</dbReference>
<name>A0A0E2B1U6_9LEPT</name>
<comment type="caution">
    <text evidence="1">The sequence shown here is derived from an EMBL/GenBank/DDBJ whole genome shotgun (WGS) entry which is preliminary data.</text>
</comment>
<evidence type="ECO:0000313" key="2">
    <source>
        <dbReference type="Proteomes" id="UP000006253"/>
    </source>
</evidence>
<evidence type="ECO:0000313" key="1">
    <source>
        <dbReference type="EMBL" id="EKO15228.1"/>
    </source>
</evidence>
<proteinExistence type="predicted"/>